<evidence type="ECO:0000256" key="12">
    <source>
        <dbReference type="PIRNR" id="PIRNR003097"/>
    </source>
</evidence>
<feature type="domain" description="FtsX extracellular" evidence="15">
    <location>
        <begin position="61"/>
        <end position="154"/>
    </location>
</feature>
<dbReference type="GO" id="GO:0032153">
    <property type="term" value="C:cell division site"/>
    <property type="evidence" value="ECO:0007669"/>
    <property type="project" value="TreeGrafter"/>
</dbReference>
<reference evidence="16 17" key="1">
    <citation type="journal article" date="2011" name="J. Bacteriol.">
        <title>Genome sequence of Methyloversatilis universalis FAM5T, a methylotrophic representative of the order Rhodocyclales.</title>
        <authorList>
            <person name="Kittichotirat W."/>
            <person name="Good N.M."/>
            <person name="Hall R."/>
            <person name="Bringel F."/>
            <person name="Lajus A."/>
            <person name="Medigue C."/>
            <person name="Smalley N.E."/>
            <person name="Beck D."/>
            <person name="Bumgarner R."/>
            <person name="Vuilleumier S."/>
            <person name="Kalyuzhnaya M.G."/>
        </authorList>
    </citation>
    <scope>NUCLEOTIDE SEQUENCE [LARGE SCALE GENOMIC DNA]</scope>
    <source>
        <strain evidence="17">ATCC BAA-1314 / JCM 13912 / FAM5</strain>
    </source>
</reference>
<evidence type="ECO:0000313" key="17">
    <source>
        <dbReference type="Proteomes" id="UP000005019"/>
    </source>
</evidence>
<dbReference type="Proteomes" id="UP000005019">
    <property type="component" value="Unassembled WGS sequence"/>
</dbReference>
<evidence type="ECO:0000256" key="9">
    <source>
        <dbReference type="ARBA" id="ARBA00022989"/>
    </source>
</evidence>
<dbReference type="Pfam" id="PF02687">
    <property type="entry name" value="FtsX"/>
    <property type="match status" value="1"/>
</dbReference>
<keyword evidence="17" id="KW-1185">Reference proteome</keyword>
<keyword evidence="6 12" id="KW-0997">Cell inner membrane</keyword>
<keyword evidence="10 12" id="KW-0472">Membrane</keyword>
<evidence type="ECO:0000259" key="14">
    <source>
        <dbReference type="Pfam" id="PF02687"/>
    </source>
</evidence>
<keyword evidence="7 12" id="KW-0132">Cell division</keyword>
<dbReference type="RefSeq" id="WP_008064423.1">
    <property type="nucleotide sequence ID" value="NZ_AFHG01000059.1"/>
</dbReference>
<evidence type="ECO:0000256" key="4">
    <source>
        <dbReference type="ARBA" id="ARBA00021907"/>
    </source>
</evidence>
<evidence type="ECO:0000256" key="8">
    <source>
        <dbReference type="ARBA" id="ARBA00022692"/>
    </source>
</evidence>
<evidence type="ECO:0000256" key="6">
    <source>
        <dbReference type="ARBA" id="ARBA00022519"/>
    </source>
</evidence>
<dbReference type="EMBL" id="AFHG01000059">
    <property type="protein sequence ID" value="EGK69830.1"/>
    <property type="molecule type" value="Genomic_DNA"/>
</dbReference>
<dbReference type="InterPro" id="IPR047590">
    <property type="entry name" value="FtsX_proteobact-type"/>
</dbReference>
<evidence type="ECO:0000256" key="2">
    <source>
        <dbReference type="ARBA" id="ARBA00007379"/>
    </source>
</evidence>
<comment type="function">
    <text evidence="12">Part of the ABC transporter FtsEX involved in cellular division.</text>
</comment>
<evidence type="ECO:0000256" key="11">
    <source>
        <dbReference type="ARBA" id="ARBA00023306"/>
    </source>
</evidence>
<dbReference type="STRING" id="1000565.METUNv1_03795"/>
<feature type="transmembrane region" description="Helical" evidence="13">
    <location>
        <begin position="174"/>
        <end position="194"/>
    </location>
</feature>
<proteinExistence type="inferred from homology"/>
<evidence type="ECO:0000256" key="3">
    <source>
        <dbReference type="ARBA" id="ARBA00011160"/>
    </source>
</evidence>
<comment type="subunit">
    <text evidence="3">Forms a membrane-associated complex with FtsE.</text>
</comment>
<dbReference type="InterPro" id="IPR040690">
    <property type="entry name" value="FtsX_ECD"/>
</dbReference>
<evidence type="ECO:0000256" key="7">
    <source>
        <dbReference type="ARBA" id="ARBA00022618"/>
    </source>
</evidence>
<feature type="transmembrane region" description="Helical" evidence="13">
    <location>
        <begin position="268"/>
        <end position="288"/>
    </location>
</feature>
<dbReference type="PANTHER" id="PTHR47755:SF1">
    <property type="entry name" value="CELL DIVISION PROTEIN FTSX"/>
    <property type="match status" value="1"/>
</dbReference>
<dbReference type="GO" id="GO:0005886">
    <property type="term" value="C:plasma membrane"/>
    <property type="evidence" value="ECO:0007669"/>
    <property type="project" value="UniProtKB-SubCell"/>
</dbReference>
<keyword evidence="9 13" id="KW-1133">Transmembrane helix</keyword>
<dbReference type="InterPro" id="IPR003838">
    <property type="entry name" value="ABC3_permease_C"/>
</dbReference>
<evidence type="ECO:0000256" key="1">
    <source>
        <dbReference type="ARBA" id="ARBA00004429"/>
    </source>
</evidence>
<feature type="domain" description="ABC3 transporter permease C-terminal" evidence="14">
    <location>
        <begin position="178"/>
        <end position="294"/>
    </location>
</feature>
<gene>
    <name evidence="16" type="ORF">METUNv1_03795</name>
</gene>
<comment type="similarity">
    <text evidence="2 12">Belongs to the ABC-4 integral membrane protein family. FtsX subfamily.</text>
</comment>
<comment type="subcellular location">
    <subcellularLocation>
        <location evidence="1">Cell inner membrane</location>
        <topology evidence="1">Multi-pass membrane protein</topology>
    </subcellularLocation>
</comment>
<sequence>MNWLRLQMRAGLRAARQMLRQPFNTLLAALVVGIAAALPATGYMLLGNLQRLAGTVSAAPEISVFMQPAASADTVKDTEKKIRALLAKDGRVELISRDTALKRFRDNEGLSEILDALPENPFADAFVVRLKDADAQRLEALRSELSKLPEVEHVQLDSDWAKRLDALIALGRQALTMLAGVLGLGLVAVTFNTIRLQLLTQRDEIEVSRLLGATDAWIRRPFHWFGALQGLLGGVLAGLLALVATRMLAQPMGELAGLYSLEFVLRPLAALDWVVLLALCALLGWLGASASVRRHLSRIA</sequence>
<accession>F5RHJ8</accession>
<dbReference type="InterPro" id="IPR004513">
    <property type="entry name" value="FtsX"/>
</dbReference>
<evidence type="ECO:0000256" key="5">
    <source>
        <dbReference type="ARBA" id="ARBA00022475"/>
    </source>
</evidence>
<organism evidence="16 17">
    <name type="scientific">Methyloversatilis universalis (strain ATCC BAA-1314 / DSM 25237 / JCM 13912 / CCUG 52030 / FAM5)</name>
    <dbReference type="NCBI Taxonomy" id="1000565"/>
    <lineage>
        <taxon>Bacteria</taxon>
        <taxon>Pseudomonadati</taxon>
        <taxon>Pseudomonadota</taxon>
        <taxon>Betaproteobacteria</taxon>
        <taxon>Nitrosomonadales</taxon>
        <taxon>Sterolibacteriaceae</taxon>
        <taxon>Methyloversatilis</taxon>
    </lineage>
</organism>
<dbReference type="Pfam" id="PF18075">
    <property type="entry name" value="FtsX_ECD"/>
    <property type="match status" value="1"/>
</dbReference>
<protein>
    <recommendedName>
        <fullName evidence="4 12">Cell division protein FtsX</fullName>
    </recommendedName>
</protein>
<dbReference type="PANTHER" id="PTHR47755">
    <property type="entry name" value="CELL DIVISION PROTEIN FTSX"/>
    <property type="match status" value="1"/>
</dbReference>
<evidence type="ECO:0000259" key="15">
    <source>
        <dbReference type="Pfam" id="PF18075"/>
    </source>
</evidence>
<dbReference type="NCBIfam" id="TIGR00439">
    <property type="entry name" value="FtsX_Gneg"/>
    <property type="match status" value="1"/>
</dbReference>
<dbReference type="PIRSF" id="PIRSF003097">
    <property type="entry name" value="FtsX"/>
    <property type="match status" value="1"/>
</dbReference>
<keyword evidence="11 12" id="KW-0131">Cell cycle</keyword>
<keyword evidence="5 12" id="KW-1003">Cell membrane</keyword>
<keyword evidence="8 13" id="KW-0812">Transmembrane</keyword>
<evidence type="ECO:0000256" key="10">
    <source>
        <dbReference type="ARBA" id="ARBA00023136"/>
    </source>
</evidence>
<dbReference type="AlphaFoldDB" id="F5RHJ8"/>
<comment type="caution">
    <text evidence="16">The sequence shown here is derived from an EMBL/GenBank/DDBJ whole genome shotgun (WGS) entry which is preliminary data.</text>
</comment>
<dbReference type="OrthoDB" id="9813411at2"/>
<evidence type="ECO:0000256" key="13">
    <source>
        <dbReference type="SAM" id="Phobius"/>
    </source>
</evidence>
<evidence type="ECO:0000313" key="16">
    <source>
        <dbReference type="EMBL" id="EGK69830.1"/>
    </source>
</evidence>
<dbReference type="GO" id="GO:0051301">
    <property type="term" value="P:cell division"/>
    <property type="evidence" value="ECO:0007669"/>
    <property type="project" value="UniProtKB-KW"/>
</dbReference>
<name>F5RHJ8_METUF</name>
<feature type="transmembrane region" description="Helical" evidence="13">
    <location>
        <begin position="224"/>
        <end position="248"/>
    </location>
</feature>
<dbReference type="eggNOG" id="COG2177">
    <property type="taxonomic scope" value="Bacteria"/>
</dbReference>
<dbReference type="Gene3D" id="3.30.70.3040">
    <property type="match status" value="1"/>
</dbReference>